<sequence>MKALTKKSPWRAAAGVPALSLALLALPGTAQAAAAAPADTRPEAVVQAPAAALVTKLTHSQATSRFRAAGITWSSSGGCSDRNNPTCTSFEQINLTTVQGAETLKSASGCALNVTGGTETGHASGTYSHWNGYKLDFSLSTCLNNYITSRFTYIGGDKYRSGSGNVYFRESNHWDVTYYNCGGC</sequence>
<feature type="signal peptide" evidence="1">
    <location>
        <begin position="1"/>
        <end position="32"/>
    </location>
</feature>
<evidence type="ECO:0000256" key="1">
    <source>
        <dbReference type="SAM" id="SignalP"/>
    </source>
</evidence>
<dbReference type="EMBL" id="BAAATJ010000012">
    <property type="protein sequence ID" value="GAA2400750.1"/>
    <property type="molecule type" value="Genomic_DNA"/>
</dbReference>
<protein>
    <submittedName>
        <fullName evidence="2">Uncharacterized protein</fullName>
    </submittedName>
</protein>
<keyword evidence="1" id="KW-0732">Signal</keyword>
<accession>A0ABN3IEJ0</accession>
<dbReference type="Proteomes" id="UP001500058">
    <property type="component" value="Unassembled WGS sequence"/>
</dbReference>
<keyword evidence="3" id="KW-1185">Reference proteome</keyword>
<proteinExistence type="predicted"/>
<gene>
    <name evidence="2" type="ORF">GCM10010420_29380</name>
</gene>
<evidence type="ECO:0000313" key="3">
    <source>
        <dbReference type="Proteomes" id="UP001500058"/>
    </source>
</evidence>
<dbReference type="RefSeq" id="WP_344631448.1">
    <property type="nucleotide sequence ID" value="NZ_BAAATJ010000012.1"/>
</dbReference>
<name>A0ABN3IEJ0_9ACTN</name>
<evidence type="ECO:0000313" key="2">
    <source>
        <dbReference type="EMBL" id="GAA2400750.1"/>
    </source>
</evidence>
<organism evidence="2 3">
    <name type="scientific">Streptomyces glaucosporus</name>
    <dbReference type="NCBI Taxonomy" id="284044"/>
    <lineage>
        <taxon>Bacteria</taxon>
        <taxon>Bacillati</taxon>
        <taxon>Actinomycetota</taxon>
        <taxon>Actinomycetes</taxon>
        <taxon>Kitasatosporales</taxon>
        <taxon>Streptomycetaceae</taxon>
        <taxon>Streptomyces</taxon>
    </lineage>
</organism>
<reference evidence="2 3" key="1">
    <citation type="journal article" date="2019" name="Int. J. Syst. Evol. Microbiol.">
        <title>The Global Catalogue of Microorganisms (GCM) 10K type strain sequencing project: providing services to taxonomists for standard genome sequencing and annotation.</title>
        <authorList>
            <consortium name="The Broad Institute Genomics Platform"/>
            <consortium name="The Broad Institute Genome Sequencing Center for Infectious Disease"/>
            <person name="Wu L."/>
            <person name="Ma J."/>
        </authorList>
    </citation>
    <scope>NUCLEOTIDE SEQUENCE [LARGE SCALE GENOMIC DNA]</scope>
    <source>
        <strain evidence="2 3">JCM 6921</strain>
    </source>
</reference>
<feature type="chain" id="PRO_5045749469" evidence="1">
    <location>
        <begin position="33"/>
        <end position="184"/>
    </location>
</feature>
<comment type="caution">
    <text evidence="2">The sequence shown here is derived from an EMBL/GenBank/DDBJ whole genome shotgun (WGS) entry which is preliminary data.</text>
</comment>